<feature type="DNA-binding region" description="H-T-H motif" evidence="5">
    <location>
        <begin position="35"/>
        <end position="54"/>
    </location>
</feature>
<gene>
    <name evidence="8" type="ORF">SAMN06295879_0172</name>
    <name evidence="7" type="ORF">TZ00_07025</name>
</gene>
<evidence type="ECO:0000256" key="3">
    <source>
        <dbReference type="ARBA" id="ARBA00023125"/>
    </source>
</evidence>
<dbReference type="Proteomes" id="UP000032503">
    <property type="component" value="Unassembled WGS sequence"/>
</dbReference>
<dbReference type="InterPro" id="IPR009057">
    <property type="entry name" value="Homeodomain-like_sf"/>
</dbReference>
<dbReference type="GO" id="GO:0003700">
    <property type="term" value="F:DNA-binding transcription factor activity"/>
    <property type="evidence" value="ECO:0007669"/>
    <property type="project" value="TreeGrafter"/>
</dbReference>
<evidence type="ECO:0000313" key="9">
    <source>
        <dbReference type="Proteomes" id="UP000032503"/>
    </source>
</evidence>
<reference evidence="10" key="4">
    <citation type="submission" date="2017-02" db="EMBL/GenBank/DDBJ databases">
        <authorList>
            <person name="Varghese N."/>
            <person name="Submissions S."/>
        </authorList>
    </citation>
    <scope>NUCLEOTIDE SEQUENCE [LARGE SCALE GENOMIC DNA]</scope>
    <source>
        <strain evidence="10">VKM Ac-2052</strain>
    </source>
</reference>
<reference evidence="7" key="2">
    <citation type="submission" date="2015-02" db="EMBL/GenBank/DDBJ databases">
        <authorList>
            <person name="Vasilyev I.Y."/>
            <person name="Siniagina M.N."/>
            <person name="Malanin S.Y."/>
            <person name="Boulygina E.A."/>
            <person name="Grygoryeva T.V."/>
            <person name="Yarullina D.R."/>
            <person name="Ilinskaya O.N."/>
        </authorList>
    </citation>
    <scope>NUCLEOTIDE SEQUENCE</scope>
    <source>
        <strain evidence="7">VKM Ac-1804</strain>
    </source>
</reference>
<dbReference type="EMBL" id="JYFC01000003">
    <property type="protein sequence ID" value="KJC64231.1"/>
    <property type="molecule type" value="Genomic_DNA"/>
</dbReference>
<evidence type="ECO:0000313" key="10">
    <source>
        <dbReference type="Proteomes" id="UP000189735"/>
    </source>
</evidence>
<dbReference type="InterPro" id="IPR001647">
    <property type="entry name" value="HTH_TetR"/>
</dbReference>
<dbReference type="PANTHER" id="PTHR30055">
    <property type="entry name" value="HTH-TYPE TRANSCRIPTIONAL REGULATOR RUTR"/>
    <property type="match status" value="1"/>
</dbReference>
<dbReference type="PANTHER" id="PTHR30055:SF226">
    <property type="entry name" value="HTH-TYPE TRANSCRIPTIONAL REGULATOR PKSA"/>
    <property type="match status" value="1"/>
</dbReference>
<evidence type="ECO:0000256" key="1">
    <source>
        <dbReference type="ARBA" id="ARBA00022491"/>
    </source>
</evidence>
<dbReference type="Pfam" id="PF00440">
    <property type="entry name" value="TetR_N"/>
    <property type="match status" value="1"/>
</dbReference>
<dbReference type="PROSITE" id="PS50977">
    <property type="entry name" value="HTH_TETR_2"/>
    <property type="match status" value="1"/>
</dbReference>
<name>A0A1T4WTK7_9MICO</name>
<keyword evidence="4" id="KW-0804">Transcription</keyword>
<accession>A0A1T4WTK7</accession>
<dbReference type="SUPFAM" id="SSF46689">
    <property type="entry name" value="Homeodomain-like"/>
    <property type="match status" value="1"/>
</dbReference>
<keyword evidence="1" id="KW-0678">Repressor</keyword>
<keyword evidence="9" id="KW-1185">Reference proteome</keyword>
<evidence type="ECO:0000313" key="7">
    <source>
        <dbReference type="EMBL" id="KJC64231.1"/>
    </source>
</evidence>
<keyword evidence="2" id="KW-0805">Transcription regulation</keyword>
<dbReference type="Gene3D" id="1.10.357.10">
    <property type="entry name" value="Tetracycline Repressor, domain 2"/>
    <property type="match status" value="1"/>
</dbReference>
<evidence type="ECO:0000256" key="5">
    <source>
        <dbReference type="PROSITE-ProRule" id="PRU00335"/>
    </source>
</evidence>
<reference evidence="8" key="3">
    <citation type="submission" date="2017-02" db="EMBL/GenBank/DDBJ databases">
        <authorList>
            <person name="Peterson S.W."/>
        </authorList>
    </citation>
    <scope>NUCLEOTIDE SEQUENCE [LARGE SCALE GENOMIC DNA]</scope>
    <source>
        <strain evidence="8">VKM Ac-2052</strain>
    </source>
</reference>
<evidence type="ECO:0000256" key="4">
    <source>
        <dbReference type="ARBA" id="ARBA00023163"/>
    </source>
</evidence>
<keyword evidence="3 5" id="KW-0238">DNA-binding</keyword>
<organism evidence="8 10">
    <name type="scientific">Agreia bicolorata</name>
    <dbReference type="NCBI Taxonomy" id="110935"/>
    <lineage>
        <taxon>Bacteria</taxon>
        <taxon>Bacillati</taxon>
        <taxon>Actinomycetota</taxon>
        <taxon>Actinomycetes</taxon>
        <taxon>Micrococcales</taxon>
        <taxon>Microbacteriaceae</taxon>
        <taxon>Agreia</taxon>
    </lineage>
</organism>
<protein>
    <submittedName>
        <fullName evidence="8">Transcriptional regulator, TetR family</fullName>
    </submittedName>
</protein>
<dbReference type="AlphaFoldDB" id="A0A1T4WTK7"/>
<dbReference type="Proteomes" id="UP000189735">
    <property type="component" value="Unassembled WGS sequence"/>
</dbReference>
<dbReference type="InterPro" id="IPR036271">
    <property type="entry name" value="Tet_transcr_reg_TetR-rel_C_sf"/>
</dbReference>
<dbReference type="InterPro" id="IPR039538">
    <property type="entry name" value="BetI_C"/>
</dbReference>
<dbReference type="PRINTS" id="PR00455">
    <property type="entry name" value="HTHTETR"/>
</dbReference>
<reference evidence="7 9" key="1">
    <citation type="journal article" date="2001" name="Int. J. Syst. Evol. Microbiol.">
        <title>Agreia bicolorata gen. nov., sp. nov., to accommodate actinobacteria isolated from narrow reed grass infected by the nematode Heteroanguina graminophila.</title>
        <authorList>
            <person name="Evtushenko L.I."/>
            <person name="Dorofeeva L.V."/>
            <person name="Dobrovolskaya T.G."/>
            <person name="Streshinskaya G.M."/>
            <person name="Subbotin S.A."/>
            <person name="Tiedje J.M."/>
        </authorList>
    </citation>
    <scope>NUCLEOTIDE SEQUENCE [LARGE SCALE GENOMIC DNA]</scope>
    <source>
        <strain evidence="7 9">VKM Ac-1804</strain>
    </source>
</reference>
<dbReference type="Pfam" id="PF13977">
    <property type="entry name" value="TetR_C_6"/>
    <property type="match status" value="1"/>
</dbReference>
<dbReference type="SUPFAM" id="SSF48498">
    <property type="entry name" value="Tetracyclin repressor-like, C-terminal domain"/>
    <property type="match status" value="1"/>
</dbReference>
<evidence type="ECO:0000256" key="2">
    <source>
        <dbReference type="ARBA" id="ARBA00023015"/>
    </source>
</evidence>
<sequence length="201" mass="21806">MTAQRGPYSKTPEVRARIIEAASGIFAASGYRGTTMKDVAAACGLTAKGVSHHFSSKDELLMAVLADRDIQAGRAAEGASDGAPDILFDALAESLRKPRLVELYSVLSAEAIAPDHPAHAYYEERYARIRAELSLYLETIASKPLGDTELSAVDFATLLVGVIDGLQIQWLYDEQSVDLERLVRAFVRRLIASGSHEPTRS</sequence>
<proteinExistence type="predicted"/>
<feature type="domain" description="HTH tetR-type" evidence="6">
    <location>
        <begin position="12"/>
        <end position="72"/>
    </location>
</feature>
<dbReference type="RefSeq" id="WP_044440512.1">
    <property type="nucleotide sequence ID" value="NZ_FUYG01000001.1"/>
</dbReference>
<evidence type="ECO:0000313" key="8">
    <source>
        <dbReference type="EMBL" id="SKA80195.1"/>
    </source>
</evidence>
<dbReference type="GO" id="GO:0000976">
    <property type="term" value="F:transcription cis-regulatory region binding"/>
    <property type="evidence" value="ECO:0007669"/>
    <property type="project" value="TreeGrafter"/>
</dbReference>
<dbReference type="InterPro" id="IPR050109">
    <property type="entry name" value="HTH-type_TetR-like_transc_reg"/>
</dbReference>
<dbReference type="EMBL" id="FUYG01000001">
    <property type="protein sequence ID" value="SKA80195.1"/>
    <property type="molecule type" value="Genomic_DNA"/>
</dbReference>
<evidence type="ECO:0000259" key="6">
    <source>
        <dbReference type="PROSITE" id="PS50977"/>
    </source>
</evidence>